<sequence>MNMIKEIDMSDKLNNTDELPVLEPLMPGEDPPPEPISQYRNHQDTEDKIAEIMAQAHIKRGKSELRESIMQTNTIVYLLVLLVLFILSMEFLPSFLVIPVIMSFLVIKVLLAMKKQDLDLKGAIKDNIVLVLLTGLFVFLAILNIFDK</sequence>
<accession>A0A011W2P5</accession>
<dbReference type="Proteomes" id="UP000021369">
    <property type="component" value="Unassembled WGS sequence"/>
</dbReference>
<dbReference type="EMBL" id="JEOB01000001">
    <property type="protein sequence ID" value="EXM41083.1"/>
    <property type="molecule type" value="Genomic_DNA"/>
</dbReference>
<keyword evidence="2" id="KW-1133">Transmembrane helix</keyword>
<feature type="transmembrane region" description="Helical" evidence="2">
    <location>
        <begin position="95"/>
        <end position="113"/>
    </location>
</feature>
<gene>
    <name evidence="3" type="ORF">RASY3_03875</name>
</gene>
<reference evidence="3 4" key="1">
    <citation type="submission" date="2013-06" db="EMBL/GenBank/DDBJ databases">
        <title>Rumen cellulosomics: divergent fiber-degrading strategies revealed by comparative genome-wide analysis of six Ruminococcal strains.</title>
        <authorList>
            <person name="Dassa B."/>
            <person name="Borovok I."/>
            <person name="Lamed R."/>
            <person name="Flint H."/>
            <person name="Yeoman C.J."/>
            <person name="White B."/>
            <person name="Bayer E.A."/>
        </authorList>
    </citation>
    <scope>NUCLEOTIDE SEQUENCE [LARGE SCALE GENOMIC DNA]</scope>
    <source>
        <strain evidence="3 4">SY3</strain>
    </source>
</reference>
<proteinExistence type="predicted"/>
<evidence type="ECO:0000256" key="1">
    <source>
        <dbReference type="SAM" id="MobiDB-lite"/>
    </source>
</evidence>
<organism evidence="3 4">
    <name type="scientific">Ruminococcus albus SY3</name>
    <dbReference type="NCBI Taxonomy" id="1341156"/>
    <lineage>
        <taxon>Bacteria</taxon>
        <taxon>Bacillati</taxon>
        <taxon>Bacillota</taxon>
        <taxon>Clostridia</taxon>
        <taxon>Eubacteriales</taxon>
        <taxon>Oscillospiraceae</taxon>
        <taxon>Ruminococcus</taxon>
    </lineage>
</organism>
<feature type="transmembrane region" description="Helical" evidence="2">
    <location>
        <begin position="128"/>
        <end position="146"/>
    </location>
</feature>
<keyword evidence="2" id="KW-0472">Membrane</keyword>
<dbReference type="AlphaFoldDB" id="A0A011W2P5"/>
<keyword evidence="2" id="KW-0812">Transmembrane</keyword>
<keyword evidence="4" id="KW-1185">Reference proteome</keyword>
<evidence type="ECO:0000256" key="2">
    <source>
        <dbReference type="SAM" id="Phobius"/>
    </source>
</evidence>
<dbReference type="OrthoDB" id="9932660at2"/>
<feature type="region of interest" description="Disordered" evidence="1">
    <location>
        <begin position="20"/>
        <end position="40"/>
    </location>
</feature>
<evidence type="ECO:0000313" key="3">
    <source>
        <dbReference type="EMBL" id="EXM41083.1"/>
    </source>
</evidence>
<comment type="caution">
    <text evidence="3">The sequence shown here is derived from an EMBL/GenBank/DDBJ whole genome shotgun (WGS) entry which is preliminary data.</text>
</comment>
<evidence type="ECO:0000313" key="4">
    <source>
        <dbReference type="Proteomes" id="UP000021369"/>
    </source>
</evidence>
<protein>
    <submittedName>
        <fullName evidence="3">Uncharacterized protein</fullName>
    </submittedName>
</protein>
<name>A0A011W2P5_RUMAL</name>